<evidence type="ECO:0000256" key="1">
    <source>
        <dbReference type="ARBA" id="ARBA00023002"/>
    </source>
</evidence>
<dbReference type="InterPro" id="IPR042098">
    <property type="entry name" value="TauD-like_sf"/>
</dbReference>
<evidence type="ECO:0000259" key="3">
    <source>
        <dbReference type="Pfam" id="PF00814"/>
    </source>
</evidence>
<dbReference type="EMBL" id="CAJNOT010000546">
    <property type="protein sequence ID" value="CAF1017180.1"/>
    <property type="molecule type" value="Genomic_DNA"/>
</dbReference>
<dbReference type="GO" id="GO:0016491">
    <property type="term" value="F:oxidoreductase activity"/>
    <property type="evidence" value="ECO:0007669"/>
    <property type="project" value="UniProtKB-KW"/>
</dbReference>
<keyword evidence="2" id="KW-1133">Transmembrane helix</keyword>
<keyword evidence="2" id="KW-0812">Transmembrane</keyword>
<dbReference type="SUPFAM" id="SSF53067">
    <property type="entry name" value="Actin-like ATPase domain"/>
    <property type="match status" value="1"/>
</dbReference>
<name>A0A814I0F7_9BILA</name>
<gene>
    <name evidence="4" type="ORF">ZHD862_LOCUS13342</name>
</gene>
<comment type="caution">
    <text evidence="4">The sequence shown here is derived from an EMBL/GenBank/DDBJ whole genome shotgun (WGS) entry which is preliminary data.</text>
</comment>
<evidence type="ECO:0000313" key="4">
    <source>
        <dbReference type="EMBL" id="CAF1017180.1"/>
    </source>
</evidence>
<dbReference type="Pfam" id="PF00814">
    <property type="entry name" value="TsaD"/>
    <property type="match status" value="1"/>
</dbReference>
<feature type="transmembrane region" description="Helical" evidence="2">
    <location>
        <begin position="434"/>
        <end position="450"/>
    </location>
</feature>
<proteinExistence type="predicted"/>
<sequence>MESDKYYIVDCSKKDTSLFDQLRQELITNGYVKVKCENLLNGDHNKACLDVITNLGGICCPYDDDPTSLIWPVKVLELDTPGSKLQASQLDRELVLHTDCSYEHDAPHFVALYAVQCDRTENGGKFHMIPTQEIIDKLSSETKHVLRDGMYKINVPPDFRKGDIDYIYGPILFNDGKNIRYRRDIIDKNRLKEESTEKQAALGELNSIILAEDQLNLFRPKLENNMMEELEEKRSVLDDLGLVLKTSCNDTAAAVVDSQRTFLSQPWSGIVPNIAKNHHYENLVPVVAEVMKDIEWNTINAIITTVKSGLVISLWQGINFTRQLLQKYIHLSFISIHHTKLDIVENVGKLYRLGEAFDKSTHEMNLHEHSIVHDMTGGTAIAELTCEGDEKRYQLISSKYSTKKKRNCSFSFGSMLSPIQRVIGKENIYCDMCFYLLLQTLIISMILYVVDHRV</sequence>
<dbReference type="Gene3D" id="3.60.130.10">
    <property type="entry name" value="Clavaminate synthase-like"/>
    <property type="match status" value="1"/>
</dbReference>
<dbReference type="PANTHER" id="PTHR11735:SF6">
    <property type="entry name" value="TRNA N6-ADENOSINE THREONYLCARBAMOYLTRANSFERASE, MITOCHONDRIAL"/>
    <property type="match status" value="1"/>
</dbReference>
<reference evidence="4" key="1">
    <citation type="submission" date="2021-02" db="EMBL/GenBank/DDBJ databases">
        <authorList>
            <person name="Nowell W R."/>
        </authorList>
    </citation>
    <scope>NUCLEOTIDE SEQUENCE</scope>
</reference>
<dbReference type="AlphaFoldDB" id="A0A814I0F7"/>
<accession>A0A814I0F7</accession>
<organism evidence="4 5">
    <name type="scientific">Rotaria sordida</name>
    <dbReference type="NCBI Taxonomy" id="392033"/>
    <lineage>
        <taxon>Eukaryota</taxon>
        <taxon>Metazoa</taxon>
        <taxon>Spiralia</taxon>
        <taxon>Gnathifera</taxon>
        <taxon>Rotifera</taxon>
        <taxon>Eurotatoria</taxon>
        <taxon>Bdelloidea</taxon>
        <taxon>Philodinida</taxon>
        <taxon>Philodinidae</taxon>
        <taxon>Rotaria</taxon>
    </lineage>
</organism>
<keyword evidence="1" id="KW-0560">Oxidoreductase</keyword>
<dbReference type="InterPro" id="IPR043129">
    <property type="entry name" value="ATPase_NBD"/>
</dbReference>
<dbReference type="SUPFAM" id="SSF51197">
    <property type="entry name" value="Clavaminate synthase-like"/>
    <property type="match status" value="1"/>
</dbReference>
<dbReference type="PANTHER" id="PTHR11735">
    <property type="entry name" value="TRNA N6-ADENOSINE THREONYLCARBAMOYLTRANSFERASE"/>
    <property type="match status" value="1"/>
</dbReference>
<dbReference type="GO" id="GO:0005739">
    <property type="term" value="C:mitochondrion"/>
    <property type="evidence" value="ECO:0007669"/>
    <property type="project" value="TreeGrafter"/>
</dbReference>
<evidence type="ECO:0000256" key="2">
    <source>
        <dbReference type="SAM" id="Phobius"/>
    </source>
</evidence>
<feature type="domain" description="Gcp-like" evidence="3">
    <location>
        <begin position="253"/>
        <end position="340"/>
    </location>
</feature>
<dbReference type="InterPro" id="IPR000905">
    <property type="entry name" value="Gcp-like_dom"/>
</dbReference>
<dbReference type="Proteomes" id="UP000663864">
    <property type="component" value="Unassembled WGS sequence"/>
</dbReference>
<protein>
    <recommendedName>
        <fullName evidence="3">Gcp-like domain-containing protein</fullName>
    </recommendedName>
</protein>
<dbReference type="Gene3D" id="3.30.420.40">
    <property type="match status" value="1"/>
</dbReference>
<keyword evidence="2" id="KW-0472">Membrane</keyword>
<evidence type="ECO:0000313" key="5">
    <source>
        <dbReference type="Proteomes" id="UP000663864"/>
    </source>
</evidence>